<feature type="compositionally biased region" description="Polar residues" evidence="1">
    <location>
        <begin position="300"/>
        <end position="309"/>
    </location>
</feature>
<accession>A0A2L0EWY9</accession>
<dbReference type="EMBL" id="CP012673">
    <property type="protein sequence ID" value="AUX43821.1"/>
    <property type="molecule type" value="Genomic_DNA"/>
</dbReference>
<feature type="region of interest" description="Disordered" evidence="1">
    <location>
        <begin position="225"/>
        <end position="316"/>
    </location>
</feature>
<dbReference type="InterPro" id="IPR058593">
    <property type="entry name" value="ARB_07466-like_C"/>
</dbReference>
<dbReference type="Pfam" id="PF26571">
    <property type="entry name" value="VldE"/>
    <property type="match status" value="1"/>
</dbReference>
<evidence type="ECO:0000259" key="2">
    <source>
        <dbReference type="Pfam" id="PF26571"/>
    </source>
</evidence>
<evidence type="ECO:0000313" key="3">
    <source>
        <dbReference type="EMBL" id="AUX43821.1"/>
    </source>
</evidence>
<evidence type="ECO:0000313" key="4">
    <source>
        <dbReference type="Proteomes" id="UP000238348"/>
    </source>
</evidence>
<dbReference type="OrthoDB" id="5512105at2"/>
<reference evidence="3 4" key="1">
    <citation type="submission" date="2015-09" db="EMBL/GenBank/DDBJ databases">
        <title>Sorangium comparison.</title>
        <authorList>
            <person name="Zaburannyi N."/>
            <person name="Bunk B."/>
            <person name="Overmann J."/>
            <person name="Mueller R."/>
        </authorList>
    </citation>
    <scope>NUCLEOTIDE SEQUENCE [LARGE SCALE GENOMIC DNA]</scope>
    <source>
        <strain evidence="3 4">So ce26</strain>
    </source>
</reference>
<gene>
    <name evidence="3" type="ORF">SOCE26_052760</name>
</gene>
<feature type="domain" description="ARB-07466-like C-terminal" evidence="2">
    <location>
        <begin position="270"/>
        <end position="364"/>
    </location>
</feature>
<dbReference type="RefSeq" id="WP_104982440.1">
    <property type="nucleotide sequence ID" value="NZ_CP012673.1"/>
</dbReference>
<evidence type="ECO:0000256" key="1">
    <source>
        <dbReference type="SAM" id="MobiDB-lite"/>
    </source>
</evidence>
<protein>
    <recommendedName>
        <fullName evidence="2">ARB-07466-like C-terminal domain-containing protein</fullName>
    </recommendedName>
</protein>
<dbReference type="Proteomes" id="UP000238348">
    <property type="component" value="Chromosome"/>
</dbReference>
<dbReference type="AlphaFoldDB" id="A0A2L0EWY9"/>
<name>A0A2L0EWY9_SORCE</name>
<organism evidence="3 4">
    <name type="scientific">Sorangium cellulosum</name>
    <name type="common">Polyangium cellulosum</name>
    <dbReference type="NCBI Taxonomy" id="56"/>
    <lineage>
        <taxon>Bacteria</taxon>
        <taxon>Pseudomonadati</taxon>
        <taxon>Myxococcota</taxon>
        <taxon>Polyangia</taxon>
        <taxon>Polyangiales</taxon>
        <taxon>Polyangiaceae</taxon>
        <taxon>Sorangium</taxon>
    </lineage>
</organism>
<sequence>MIAEAVIAGLVGVPRLVRWVKDRRQGAPGPDADLPVAPAYPGLIAHPNTVRRVLLEVSRELNLSPAALATVIELESGWDPRAPRKTSGTPRAGLNQVTAGAGLPGLDTPERVWAARGWSAERQLRELVLPFFSRLQGRSPSWSAFDLYKRNFLPAAAGLPLDAVIAAKDSAEPVVPGAKLTKGKIYAANPVFDGQKRGHYTWSDVERVVRQVEARAKGKWVTVGGRVVDAPPRGAEDPARPPAQGAPTGGAATAPPEPVQPSPAGTPAASIRQLLRQVDERWPRRSRASDGVMGDAAHQATPSDHNQGNAVDISLDKESGPDLDALADALLGDPRTAYVIWNRRIANRRIQGGAWRPYDAPGKNPHTRHLHLSIVPEARDDVRPWTLPAAAAPNVAGVEPLPRLLPAYRAGLIDNVVPRELAVGPYRVRVALDALSVAGVRVPVTWPEVIEFCEVSGMLPNTRAVVAARWEAARKGPAAPPEGGAPEERARAWSKAIGPVNADFVAGWPEWVLDGVEREGEGATYHPGAGAVHRVAPDAPTVLLAPVYRKATRNGAEVDLLEDLSRGCELGGPLPAWLREAFK</sequence>
<feature type="compositionally biased region" description="Low complexity" evidence="1">
    <location>
        <begin position="242"/>
        <end position="254"/>
    </location>
</feature>
<feature type="region of interest" description="Disordered" evidence="1">
    <location>
        <begin position="79"/>
        <end position="100"/>
    </location>
</feature>
<proteinExistence type="predicted"/>